<feature type="transmembrane region" description="Helical" evidence="8">
    <location>
        <begin position="93"/>
        <end position="114"/>
    </location>
</feature>
<comment type="subcellular location">
    <subcellularLocation>
        <location evidence="1">Cell inner membrane</location>
        <topology evidence="1">Multi-pass membrane protein</topology>
    </subcellularLocation>
    <subcellularLocation>
        <location evidence="8">Cell membrane</location>
        <topology evidence="8">Multi-pass membrane protein</topology>
    </subcellularLocation>
</comment>
<dbReference type="PANTHER" id="PTHR43386">
    <property type="entry name" value="OLIGOPEPTIDE TRANSPORT SYSTEM PERMEASE PROTEIN APPC"/>
    <property type="match status" value="1"/>
</dbReference>
<dbReference type="PANTHER" id="PTHR43386:SF1">
    <property type="entry name" value="D,D-DIPEPTIDE TRANSPORT SYSTEM PERMEASE PROTEIN DDPC-RELATED"/>
    <property type="match status" value="1"/>
</dbReference>
<gene>
    <name evidence="10" type="ORF">EZJ58_0944</name>
</gene>
<sequence>MSVASLERDDLRAPRRRFRLIKAVMARPSGLFGFTVVALITLAAVLAPWLAPCDPATQFAGLRLAAAGTAGHPLGTDELSRDLLSRVLFGARISLLVGFVSVAAGAGLGIIVGLISGMGGRFVDTLLMRACDILLAYPGILLGVIAVAILGPGLIQICIAVAFVNLPLFARLMRASVLRERELDYVKAAVAQGTGLWRIMLRHVMPNGIGVVISQLASAAGHGVLLEASLSFIGLGIRPPSASWGTMLSGSRDYLTVAPLYAVVPGLLLMLLVLGLNLLGDAMQKSLDSAGDE</sequence>
<keyword evidence="6 8" id="KW-1133">Transmembrane helix</keyword>
<evidence type="ECO:0000256" key="7">
    <source>
        <dbReference type="ARBA" id="ARBA00023136"/>
    </source>
</evidence>
<evidence type="ECO:0000256" key="2">
    <source>
        <dbReference type="ARBA" id="ARBA00022448"/>
    </source>
</evidence>
<dbReference type="InterPro" id="IPR035906">
    <property type="entry name" value="MetI-like_sf"/>
</dbReference>
<dbReference type="SUPFAM" id="SSF161098">
    <property type="entry name" value="MetI-like"/>
    <property type="match status" value="1"/>
</dbReference>
<dbReference type="GO" id="GO:0005886">
    <property type="term" value="C:plasma membrane"/>
    <property type="evidence" value="ECO:0007669"/>
    <property type="project" value="UniProtKB-SubCell"/>
</dbReference>
<keyword evidence="3" id="KW-1003">Cell membrane</keyword>
<accession>A0A4R1N6P4</accession>
<dbReference type="OrthoDB" id="9805884at2"/>
<organism evidence="10 11">
    <name type="scientific">Sodalis ligni</name>
    <dbReference type="NCBI Taxonomy" id="2697027"/>
    <lineage>
        <taxon>Bacteria</taxon>
        <taxon>Pseudomonadati</taxon>
        <taxon>Pseudomonadota</taxon>
        <taxon>Gammaproteobacteria</taxon>
        <taxon>Enterobacterales</taxon>
        <taxon>Bruguierivoracaceae</taxon>
        <taxon>Sodalis</taxon>
    </lineage>
</organism>
<keyword evidence="7 8" id="KW-0472">Membrane</keyword>
<feature type="transmembrane region" description="Helical" evidence="8">
    <location>
        <begin position="154"/>
        <end position="173"/>
    </location>
</feature>
<feature type="domain" description="ABC transmembrane type-1" evidence="9">
    <location>
        <begin position="91"/>
        <end position="280"/>
    </location>
</feature>
<evidence type="ECO:0000256" key="6">
    <source>
        <dbReference type="ARBA" id="ARBA00022989"/>
    </source>
</evidence>
<keyword evidence="2 8" id="KW-0813">Transport</keyword>
<feature type="transmembrane region" description="Helical" evidence="8">
    <location>
        <begin position="126"/>
        <end position="148"/>
    </location>
</feature>
<dbReference type="AlphaFoldDB" id="A0A4R1N6P4"/>
<evidence type="ECO:0000256" key="3">
    <source>
        <dbReference type="ARBA" id="ARBA00022475"/>
    </source>
</evidence>
<evidence type="ECO:0000256" key="4">
    <source>
        <dbReference type="ARBA" id="ARBA00022519"/>
    </source>
</evidence>
<reference evidence="10 11" key="1">
    <citation type="submission" date="2019-02" db="EMBL/GenBank/DDBJ databases">
        <title>Investigation of anaerobic lignin degradation for improved lignocellulosic biofuels.</title>
        <authorList>
            <person name="Deangelis K."/>
        </authorList>
    </citation>
    <scope>NUCLEOTIDE SEQUENCE [LARGE SCALE GENOMIC DNA]</scope>
    <source>
        <strain evidence="10 11">159R</strain>
    </source>
</reference>
<name>A0A4R1N6P4_9GAMM</name>
<evidence type="ECO:0000256" key="1">
    <source>
        <dbReference type="ARBA" id="ARBA00004429"/>
    </source>
</evidence>
<dbReference type="InterPro" id="IPR000515">
    <property type="entry name" value="MetI-like"/>
</dbReference>
<evidence type="ECO:0000259" key="9">
    <source>
        <dbReference type="PROSITE" id="PS50928"/>
    </source>
</evidence>
<proteinExistence type="inferred from homology"/>
<dbReference type="InterPro" id="IPR025966">
    <property type="entry name" value="OppC_N"/>
</dbReference>
<dbReference type="PROSITE" id="PS50928">
    <property type="entry name" value="ABC_TM1"/>
    <property type="match status" value="1"/>
</dbReference>
<dbReference type="InterPro" id="IPR050366">
    <property type="entry name" value="BP-dependent_transpt_permease"/>
</dbReference>
<evidence type="ECO:0000256" key="8">
    <source>
        <dbReference type="RuleBase" id="RU363032"/>
    </source>
</evidence>
<evidence type="ECO:0000313" key="11">
    <source>
        <dbReference type="Proteomes" id="UP000294555"/>
    </source>
</evidence>
<dbReference type="CDD" id="cd06261">
    <property type="entry name" value="TM_PBP2"/>
    <property type="match status" value="1"/>
</dbReference>
<dbReference type="Proteomes" id="UP000294555">
    <property type="component" value="Unassembled WGS sequence"/>
</dbReference>
<keyword evidence="11" id="KW-1185">Reference proteome</keyword>
<feature type="transmembrane region" description="Helical" evidence="8">
    <location>
        <begin position="31"/>
        <end position="51"/>
    </location>
</feature>
<dbReference type="RefSeq" id="WP_132921815.1">
    <property type="nucleotide sequence ID" value="NZ_SJOI01000001.1"/>
</dbReference>
<evidence type="ECO:0000313" key="10">
    <source>
        <dbReference type="EMBL" id="TCL02905.1"/>
    </source>
</evidence>
<dbReference type="Pfam" id="PF00528">
    <property type="entry name" value="BPD_transp_1"/>
    <property type="match status" value="1"/>
</dbReference>
<dbReference type="GO" id="GO:0055085">
    <property type="term" value="P:transmembrane transport"/>
    <property type="evidence" value="ECO:0007669"/>
    <property type="project" value="InterPro"/>
</dbReference>
<dbReference type="Gene3D" id="1.10.3720.10">
    <property type="entry name" value="MetI-like"/>
    <property type="match status" value="1"/>
</dbReference>
<dbReference type="EMBL" id="SJOI01000001">
    <property type="protein sequence ID" value="TCL02905.1"/>
    <property type="molecule type" value="Genomic_DNA"/>
</dbReference>
<keyword evidence="4" id="KW-0997">Cell inner membrane</keyword>
<dbReference type="Pfam" id="PF12911">
    <property type="entry name" value="OppC_N"/>
    <property type="match status" value="1"/>
</dbReference>
<keyword evidence="5 8" id="KW-0812">Transmembrane</keyword>
<feature type="transmembrane region" description="Helical" evidence="8">
    <location>
        <begin position="208"/>
        <end position="237"/>
    </location>
</feature>
<protein>
    <submittedName>
        <fullName evidence="10">Peptide/nickel transport system permease protein/glutathione transport system permease protein</fullName>
    </submittedName>
</protein>
<comment type="similarity">
    <text evidence="8">Belongs to the binding-protein-dependent transport system permease family.</text>
</comment>
<feature type="transmembrane region" description="Helical" evidence="8">
    <location>
        <begin position="257"/>
        <end position="279"/>
    </location>
</feature>
<comment type="caution">
    <text evidence="10">The sequence shown here is derived from an EMBL/GenBank/DDBJ whole genome shotgun (WGS) entry which is preliminary data.</text>
</comment>
<evidence type="ECO:0000256" key="5">
    <source>
        <dbReference type="ARBA" id="ARBA00022692"/>
    </source>
</evidence>